<dbReference type="InterPro" id="IPR004843">
    <property type="entry name" value="Calcineurin-like_PHP"/>
</dbReference>
<evidence type="ECO:0000313" key="3">
    <source>
        <dbReference type="EMBL" id="MCB7388068.1"/>
    </source>
</evidence>
<dbReference type="EMBL" id="JAJCIS010000008">
    <property type="protein sequence ID" value="MCB7388068.1"/>
    <property type="molecule type" value="Genomic_DNA"/>
</dbReference>
<evidence type="ECO:0000256" key="1">
    <source>
        <dbReference type="SAM" id="Phobius"/>
    </source>
</evidence>
<dbReference type="RefSeq" id="WP_066730968.1">
    <property type="nucleotide sequence ID" value="NZ_JAJCIQ010000004.1"/>
</dbReference>
<organism evidence="3 4">
    <name type="scientific">Bariatricus massiliensis</name>
    <dbReference type="NCBI Taxonomy" id="1745713"/>
    <lineage>
        <taxon>Bacteria</taxon>
        <taxon>Bacillati</taxon>
        <taxon>Bacillota</taxon>
        <taxon>Clostridia</taxon>
        <taxon>Lachnospirales</taxon>
        <taxon>Lachnospiraceae</taxon>
        <taxon>Bariatricus</taxon>
    </lineage>
</organism>
<name>A0ABS8DI08_9FIRM</name>
<dbReference type="Gene3D" id="3.60.21.10">
    <property type="match status" value="1"/>
</dbReference>
<comment type="caution">
    <text evidence="3">The sequence shown here is derived from an EMBL/GenBank/DDBJ whole genome shotgun (WGS) entry which is preliminary data.</text>
</comment>
<keyword evidence="1" id="KW-0812">Transmembrane</keyword>
<dbReference type="CDD" id="cd07385">
    <property type="entry name" value="MPP_YkuE_C"/>
    <property type="match status" value="1"/>
</dbReference>
<feature type="transmembrane region" description="Helical" evidence="1">
    <location>
        <begin position="6"/>
        <end position="22"/>
    </location>
</feature>
<evidence type="ECO:0000259" key="2">
    <source>
        <dbReference type="Pfam" id="PF00149"/>
    </source>
</evidence>
<dbReference type="Pfam" id="PF00149">
    <property type="entry name" value="Metallophos"/>
    <property type="match status" value="1"/>
</dbReference>
<sequence length="402" mass="45219">MIAILLSPLYLLLNFYILRWLIRWMGACHHHFKKKWPRITVIALYIFVSTSLLTAFFLPAGNLRRFMKLLSNYWLGTLLYIILTVIIADVIRMILRRSKKINQEKLRSRRTFVASGTACIIIIAALSIWGAVNAGVIRTTGYEVTVNKKAAGMDSLNVVLIADLHLGYNIGTPQMKQMVKKINRQNPDLVVIAGDIFDNEYDALDNPEKLISTLKGIKSKYGVYACYGNHDIDEKILAGFTFSQKGKKKMSDLRMDEFLEKAGIRLLSDEYVLIDNSFYLYGRPDYERPGRGITARKTPKELTAGLDQSKPILVIDHEPKELQELADAGVDVDLCGHTHDGQMFPGNLTIKLLWENACGYLKKDDMHNIVTSGVGLFGPNMRVGTKSEICPIKINFAGSSTP</sequence>
<feature type="transmembrane region" description="Helical" evidence="1">
    <location>
        <begin position="112"/>
        <end position="132"/>
    </location>
</feature>
<evidence type="ECO:0000313" key="4">
    <source>
        <dbReference type="Proteomes" id="UP001299546"/>
    </source>
</evidence>
<dbReference type="SUPFAM" id="SSF56300">
    <property type="entry name" value="Metallo-dependent phosphatases"/>
    <property type="match status" value="1"/>
</dbReference>
<reference evidence="3 4" key="1">
    <citation type="submission" date="2021-10" db="EMBL/GenBank/DDBJ databases">
        <title>Collection of gut derived symbiotic bacterial strains cultured from healthy donors.</title>
        <authorList>
            <person name="Lin H."/>
            <person name="Littmann E."/>
            <person name="Kohout C."/>
            <person name="Pamer E.G."/>
        </authorList>
    </citation>
    <scope>NUCLEOTIDE SEQUENCE [LARGE SCALE GENOMIC DNA]</scope>
    <source>
        <strain evidence="3 4">DFI.1.165</strain>
    </source>
</reference>
<dbReference type="Proteomes" id="UP001299546">
    <property type="component" value="Unassembled WGS sequence"/>
</dbReference>
<keyword evidence="1" id="KW-1133">Transmembrane helix</keyword>
<feature type="transmembrane region" description="Helical" evidence="1">
    <location>
        <begin position="42"/>
        <end position="61"/>
    </location>
</feature>
<dbReference type="PANTHER" id="PTHR31302:SF0">
    <property type="entry name" value="TRANSMEMBRANE PROTEIN WITH METALLOPHOSPHOESTERASE DOMAIN"/>
    <property type="match status" value="1"/>
</dbReference>
<dbReference type="InterPro" id="IPR029052">
    <property type="entry name" value="Metallo-depent_PP-like"/>
</dbReference>
<accession>A0ABS8DI08</accession>
<dbReference type="InterPro" id="IPR051158">
    <property type="entry name" value="Metallophosphoesterase_sf"/>
</dbReference>
<gene>
    <name evidence="3" type="ORF">LIZ65_12300</name>
</gene>
<proteinExistence type="predicted"/>
<feature type="transmembrane region" description="Helical" evidence="1">
    <location>
        <begin position="73"/>
        <end position="91"/>
    </location>
</feature>
<keyword evidence="1" id="KW-0472">Membrane</keyword>
<dbReference type="PANTHER" id="PTHR31302">
    <property type="entry name" value="TRANSMEMBRANE PROTEIN WITH METALLOPHOSPHOESTERASE DOMAIN-RELATED"/>
    <property type="match status" value="1"/>
</dbReference>
<keyword evidence="4" id="KW-1185">Reference proteome</keyword>
<feature type="domain" description="Calcineurin-like phosphoesterase" evidence="2">
    <location>
        <begin position="157"/>
        <end position="340"/>
    </location>
</feature>
<protein>
    <submittedName>
        <fullName evidence="3">Metallophosphoesterase</fullName>
    </submittedName>
</protein>